<evidence type="ECO:0000313" key="2">
    <source>
        <dbReference type="Proteomes" id="UP000555103"/>
    </source>
</evidence>
<sequence>MKFICPILLSFFFLISCNDEDPLEITPSTPIVYLQALYKLNGSDSIYEDSYSKVYVYYGKADAQFAFYSFGENGRLTRRGITNSLQHPEMYLPDTIITTDIHGECLFTPSHLDEYITMILESRRLKGHYGTIAFGDSRSNHCNSYVFDEKNIIF</sequence>
<gene>
    <name evidence="1" type="ORF">GGR21_003902</name>
</gene>
<evidence type="ECO:0000313" key="1">
    <source>
        <dbReference type="EMBL" id="MBB4037976.1"/>
    </source>
</evidence>
<evidence type="ECO:0008006" key="3">
    <source>
        <dbReference type="Google" id="ProtNLM"/>
    </source>
</evidence>
<dbReference type="Proteomes" id="UP000555103">
    <property type="component" value="Unassembled WGS sequence"/>
</dbReference>
<dbReference type="EMBL" id="JACIEP010000020">
    <property type="protein sequence ID" value="MBB4037976.1"/>
    <property type="molecule type" value="Genomic_DNA"/>
</dbReference>
<comment type="caution">
    <text evidence="1">The sequence shown here is derived from an EMBL/GenBank/DDBJ whole genome shotgun (WGS) entry which is preliminary data.</text>
</comment>
<dbReference type="AlphaFoldDB" id="A0A840CRC6"/>
<keyword evidence="2" id="KW-1185">Reference proteome</keyword>
<accession>A0A840CRC6</accession>
<protein>
    <recommendedName>
        <fullName evidence="3">Lipoprotein</fullName>
    </recommendedName>
</protein>
<reference evidence="1 2" key="1">
    <citation type="submission" date="2020-08" db="EMBL/GenBank/DDBJ databases">
        <title>Genomic Encyclopedia of Type Strains, Phase IV (KMG-IV): sequencing the most valuable type-strain genomes for metagenomic binning, comparative biology and taxonomic classification.</title>
        <authorList>
            <person name="Goeker M."/>
        </authorList>
    </citation>
    <scope>NUCLEOTIDE SEQUENCE [LARGE SCALE GENOMIC DNA]</scope>
    <source>
        <strain evidence="1 2">DSM 104969</strain>
    </source>
</reference>
<dbReference type="PROSITE" id="PS51257">
    <property type="entry name" value="PROKAR_LIPOPROTEIN"/>
    <property type="match status" value="1"/>
</dbReference>
<dbReference type="RefSeq" id="WP_183308817.1">
    <property type="nucleotide sequence ID" value="NZ_JACIEP010000020.1"/>
</dbReference>
<organism evidence="1 2">
    <name type="scientific">Dysgonomonas hofstadii</name>
    <dbReference type="NCBI Taxonomy" id="637886"/>
    <lineage>
        <taxon>Bacteria</taxon>
        <taxon>Pseudomonadati</taxon>
        <taxon>Bacteroidota</taxon>
        <taxon>Bacteroidia</taxon>
        <taxon>Bacteroidales</taxon>
        <taxon>Dysgonomonadaceae</taxon>
        <taxon>Dysgonomonas</taxon>
    </lineage>
</organism>
<proteinExistence type="predicted"/>
<name>A0A840CRC6_9BACT</name>